<evidence type="ECO:0000313" key="2">
    <source>
        <dbReference type="EMBL" id="QJQ05784.1"/>
    </source>
</evidence>
<dbReference type="SUPFAM" id="SSF56935">
    <property type="entry name" value="Porins"/>
    <property type="match status" value="1"/>
</dbReference>
<evidence type="ECO:0000313" key="3">
    <source>
        <dbReference type="Proteomes" id="UP000274350"/>
    </source>
</evidence>
<evidence type="ECO:0000256" key="1">
    <source>
        <dbReference type="SAM" id="SignalP"/>
    </source>
</evidence>
<organism evidence="2 3">
    <name type="scientific">Undibacterium piscinae</name>
    <dbReference type="NCBI Taxonomy" id="2495591"/>
    <lineage>
        <taxon>Bacteria</taxon>
        <taxon>Pseudomonadati</taxon>
        <taxon>Pseudomonadota</taxon>
        <taxon>Betaproteobacteria</taxon>
        <taxon>Burkholderiales</taxon>
        <taxon>Oxalobacteraceae</taxon>
        <taxon>Undibacterium</taxon>
    </lineage>
</organism>
<dbReference type="Proteomes" id="UP000274350">
    <property type="component" value="Chromosome"/>
</dbReference>
<gene>
    <name evidence="2" type="ORF">EJG51_007900</name>
</gene>
<protein>
    <recommendedName>
        <fullName evidence="4">Porin</fullName>
    </recommendedName>
</protein>
<feature type="signal peptide" evidence="1">
    <location>
        <begin position="1"/>
        <end position="36"/>
    </location>
</feature>
<sequence>MKRKTMPLNYFTSRNYSPGFSALLLSAGLFAPLAQAVELLDGKLEFNAYGTLGYAKTDLSSPGYRSKSTYIFSLDDSFSGRMDNRLGLQLSAQLTPAWSLVAHTLIRRNGDDKVEPELLWAQAKWKINEQSSVYFGRSQSTLFLTSEEFYVGYSQPWVRPPVELYNLGGENAHSDGIVVQHRIPVLGRTLSVEARAGVSSLVRANYSVQNQPTLGLTLSLADTEMTLRASLVQADVSVQSSKLNPIMALIYKQNPAVAAEYSLDHIDAQRYASLGMRYEHNNWLLMTEITRTQLRRKPLPDQLAAYITVGHTFGNWTPYATYAQLHMLGDLNETRLSGRAALAANAYLGSKKNDQKTVSAGLRWDIKPGLALKGQWDRVTPNAGEPGLLTSKLPAGLSHLNVISVVLDWAY</sequence>
<proteinExistence type="predicted"/>
<name>A0A6M4A3L9_9BURK</name>
<reference evidence="2 3" key="1">
    <citation type="journal article" date="2019" name="Int. J. Syst. Evol. Microbiol.">
        <title>Undibacterium piscinae sp. nov., isolated from Korean shiner intestine.</title>
        <authorList>
            <person name="Lee S.Y."/>
            <person name="Kang W."/>
            <person name="Kim P.S."/>
            <person name="Kim H.S."/>
            <person name="Sung H."/>
            <person name="Shin N.R."/>
            <person name="Whon T.W."/>
            <person name="Yun J.H."/>
            <person name="Lee J.Y."/>
            <person name="Lee J.Y."/>
            <person name="Jung M.J."/>
            <person name="Jeong Y.S."/>
            <person name="Tak E.J."/>
            <person name="Han J.E."/>
            <person name="Hyun D.W."/>
            <person name="Kang M.S."/>
            <person name="Lee K.E."/>
            <person name="Lee B.H."/>
            <person name="Bae J.W."/>
        </authorList>
    </citation>
    <scope>NUCLEOTIDE SEQUENCE [LARGE SCALE GENOMIC DNA]</scope>
    <source>
        <strain evidence="2 3">S11R28</strain>
    </source>
</reference>
<evidence type="ECO:0008006" key="4">
    <source>
        <dbReference type="Google" id="ProtNLM"/>
    </source>
</evidence>
<dbReference type="AlphaFoldDB" id="A0A6M4A3L9"/>
<accession>A0A6M4A3L9</accession>
<keyword evidence="1" id="KW-0732">Signal</keyword>
<keyword evidence="3" id="KW-1185">Reference proteome</keyword>
<dbReference type="EMBL" id="CP051152">
    <property type="protein sequence ID" value="QJQ05784.1"/>
    <property type="molecule type" value="Genomic_DNA"/>
</dbReference>
<feature type="chain" id="PRO_5026805582" description="Porin" evidence="1">
    <location>
        <begin position="37"/>
        <end position="411"/>
    </location>
</feature>
<dbReference type="KEGG" id="upi:EJG51_007900"/>